<dbReference type="PROSITE" id="PS00194">
    <property type="entry name" value="THIOREDOXIN_1"/>
    <property type="match status" value="1"/>
</dbReference>
<accession>A0A1X0QH49</accession>
<dbReference type="EMBL" id="LTAI01000294">
    <property type="protein sequence ID" value="ORD99118.1"/>
    <property type="molecule type" value="Genomic_DNA"/>
</dbReference>
<proteinExistence type="predicted"/>
<name>A0A1X0QH49_9MICR</name>
<dbReference type="Gene3D" id="3.40.30.10">
    <property type="entry name" value="Glutaredoxin"/>
    <property type="match status" value="1"/>
</dbReference>
<dbReference type="AlphaFoldDB" id="A0A1X0QH49"/>
<evidence type="ECO:0000313" key="1">
    <source>
        <dbReference type="EMBL" id="ORD99118.1"/>
    </source>
</evidence>
<dbReference type="VEuPathDB" id="MicrosporidiaDB:A0H76_1386"/>
<evidence type="ECO:0008006" key="3">
    <source>
        <dbReference type="Google" id="ProtNLM"/>
    </source>
</evidence>
<organism evidence="1 2">
    <name type="scientific">Hepatospora eriocheir</name>
    <dbReference type="NCBI Taxonomy" id="1081669"/>
    <lineage>
        <taxon>Eukaryota</taxon>
        <taxon>Fungi</taxon>
        <taxon>Fungi incertae sedis</taxon>
        <taxon>Microsporidia</taxon>
        <taxon>Hepatosporidae</taxon>
        <taxon>Hepatospora</taxon>
    </lineage>
</organism>
<comment type="caution">
    <text evidence="1">The sequence shown here is derived from an EMBL/GenBank/DDBJ whole genome shotgun (WGS) entry which is preliminary data.</text>
</comment>
<gene>
    <name evidence="1" type="ORF">A0H76_1386</name>
</gene>
<protein>
    <recommendedName>
        <fullName evidence="3">Thioredoxin domain-containing protein</fullName>
    </recommendedName>
</protein>
<dbReference type="InterPro" id="IPR036249">
    <property type="entry name" value="Thioredoxin-like_sf"/>
</dbReference>
<sequence length="126" mass="14424">MAEVKGDKKIKFVEISSMAELNNDDDNVFLKITKNGCPPCRSLNKYLDTLTLNKQITIFCINISSGVSNDVKEFINNNSIKSVPFLGFIEITKNKEYKVINQIRGFYDSNGNQKKEETLAFIERYE</sequence>
<dbReference type="InterPro" id="IPR017937">
    <property type="entry name" value="Thioredoxin_CS"/>
</dbReference>
<evidence type="ECO:0000313" key="2">
    <source>
        <dbReference type="Proteomes" id="UP000192501"/>
    </source>
</evidence>
<dbReference type="SUPFAM" id="SSF52833">
    <property type="entry name" value="Thioredoxin-like"/>
    <property type="match status" value="1"/>
</dbReference>
<reference evidence="1 2" key="1">
    <citation type="journal article" date="2017" name="Environ. Microbiol.">
        <title>Decay of the glycolytic pathway and adaptation to intranuclear parasitism within Enterocytozoonidae microsporidia.</title>
        <authorList>
            <person name="Wiredu Boakye D."/>
            <person name="Jaroenlak P."/>
            <person name="Prachumwat A."/>
            <person name="Williams T.A."/>
            <person name="Bateman K.S."/>
            <person name="Itsathitphaisarn O."/>
            <person name="Sritunyalucksana K."/>
            <person name="Paszkiewicz K.H."/>
            <person name="Moore K.A."/>
            <person name="Stentiford G.D."/>
            <person name="Williams B.A."/>
        </authorList>
    </citation>
    <scope>NUCLEOTIDE SEQUENCE [LARGE SCALE GENOMIC DNA]</scope>
    <source>
        <strain evidence="2">canceri</strain>
    </source>
</reference>
<dbReference type="Proteomes" id="UP000192501">
    <property type="component" value="Unassembled WGS sequence"/>
</dbReference>